<evidence type="ECO:0000313" key="2">
    <source>
        <dbReference type="Proteomes" id="UP001164250"/>
    </source>
</evidence>
<gene>
    <name evidence="1" type="ORF">Patl1_24228</name>
</gene>
<accession>A0ACC0ZX24</accession>
<evidence type="ECO:0000313" key="1">
    <source>
        <dbReference type="EMBL" id="KAJ0079789.1"/>
    </source>
</evidence>
<name>A0ACC0ZX24_9ROSI</name>
<sequence length="110" mass="12164">MKLLVEPILSNTSRTLVVSSNLHPPRSSPEGIPTVAKSRSFQILSRIKRIFTGLISFSSFLPFSPFSSFLPFSPFSSFLLIFNLAYNLFALSATSLSLSNSRPNFLAIFS</sequence>
<keyword evidence="2" id="KW-1185">Reference proteome</keyword>
<reference evidence="2" key="1">
    <citation type="journal article" date="2023" name="G3 (Bethesda)">
        <title>Genome assembly and association tests identify interacting loci associated with vigor, precocity, and sex in interspecific pistachio rootstocks.</title>
        <authorList>
            <person name="Palmer W."/>
            <person name="Jacygrad E."/>
            <person name="Sagayaradj S."/>
            <person name="Cavanaugh K."/>
            <person name="Han R."/>
            <person name="Bertier L."/>
            <person name="Beede B."/>
            <person name="Kafkas S."/>
            <person name="Golino D."/>
            <person name="Preece J."/>
            <person name="Michelmore R."/>
        </authorList>
    </citation>
    <scope>NUCLEOTIDE SEQUENCE [LARGE SCALE GENOMIC DNA]</scope>
</reference>
<organism evidence="1 2">
    <name type="scientific">Pistacia atlantica</name>
    <dbReference type="NCBI Taxonomy" id="434234"/>
    <lineage>
        <taxon>Eukaryota</taxon>
        <taxon>Viridiplantae</taxon>
        <taxon>Streptophyta</taxon>
        <taxon>Embryophyta</taxon>
        <taxon>Tracheophyta</taxon>
        <taxon>Spermatophyta</taxon>
        <taxon>Magnoliopsida</taxon>
        <taxon>eudicotyledons</taxon>
        <taxon>Gunneridae</taxon>
        <taxon>Pentapetalae</taxon>
        <taxon>rosids</taxon>
        <taxon>malvids</taxon>
        <taxon>Sapindales</taxon>
        <taxon>Anacardiaceae</taxon>
        <taxon>Pistacia</taxon>
    </lineage>
</organism>
<dbReference type="Proteomes" id="UP001164250">
    <property type="component" value="Chromosome 13"/>
</dbReference>
<protein>
    <submittedName>
        <fullName evidence="1">Uncharacterized protein</fullName>
    </submittedName>
</protein>
<dbReference type="EMBL" id="CM047909">
    <property type="protein sequence ID" value="KAJ0079789.1"/>
    <property type="molecule type" value="Genomic_DNA"/>
</dbReference>
<proteinExistence type="predicted"/>
<comment type="caution">
    <text evidence="1">The sequence shown here is derived from an EMBL/GenBank/DDBJ whole genome shotgun (WGS) entry which is preliminary data.</text>
</comment>